<organism evidence="3 4">
    <name type="scientific">Friedmanniomyces endolithicus</name>
    <dbReference type="NCBI Taxonomy" id="329885"/>
    <lineage>
        <taxon>Eukaryota</taxon>
        <taxon>Fungi</taxon>
        <taxon>Dikarya</taxon>
        <taxon>Ascomycota</taxon>
        <taxon>Pezizomycotina</taxon>
        <taxon>Dothideomycetes</taxon>
        <taxon>Dothideomycetidae</taxon>
        <taxon>Mycosphaerellales</taxon>
        <taxon>Teratosphaeriaceae</taxon>
        <taxon>Friedmanniomyces</taxon>
    </lineage>
</organism>
<feature type="region of interest" description="Disordered" evidence="1">
    <location>
        <begin position="40"/>
        <end position="88"/>
    </location>
</feature>
<proteinExistence type="predicted"/>
<dbReference type="EMBL" id="JAUJLE010000011">
    <property type="protein sequence ID" value="KAK1010581.1"/>
    <property type="molecule type" value="Genomic_DNA"/>
</dbReference>
<evidence type="ECO:0000313" key="4">
    <source>
        <dbReference type="Proteomes" id="UP001175353"/>
    </source>
</evidence>
<reference evidence="2" key="1">
    <citation type="submission" date="2021-12" db="EMBL/GenBank/DDBJ databases">
        <title>Black yeast isolated from Biological Soil Crust.</title>
        <authorList>
            <person name="Kurbessoian T."/>
        </authorList>
    </citation>
    <scope>NUCLEOTIDE SEQUENCE</scope>
    <source>
        <strain evidence="2">CCFEE 5208</strain>
    </source>
</reference>
<evidence type="ECO:0000313" key="3">
    <source>
        <dbReference type="EMBL" id="KAK1010581.1"/>
    </source>
</evidence>
<protein>
    <submittedName>
        <fullName evidence="3">Uncharacterized protein</fullName>
    </submittedName>
</protein>
<reference evidence="3" key="2">
    <citation type="submission" date="2023-06" db="EMBL/GenBank/DDBJ databases">
        <title>Black Yeasts Isolated from many extreme environments.</title>
        <authorList>
            <person name="Coleine C."/>
            <person name="Stajich J.E."/>
            <person name="Selbmann L."/>
        </authorList>
    </citation>
    <scope>NUCLEOTIDE SEQUENCE</scope>
    <source>
        <strain evidence="3">CCFEE 5200</strain>
    </source>
</reference>
<comment type="caution">
    <text evidence="3">The sequence shown here is derived from an EMBL/GenBank/DDBJ whole genome shotgun (WGS) entry which is preliminary data.</text>
</comment>
<evidence type="ECO:0000313" key="2">
    <source>
        <dbReference type="EMBL" id="KAK0321834.1"/>
    </source>
</evidence>
<dbReference type="Proteomes" id="UP001175353">
    <property type="component" value="Unassembled WGS sequence"/>
</dbReference>
<feature type="compositionally biased region" description="Basic and acidic residues" evidence="1">
    <location>
        <begin position="50"/>
        <end position="60"/>
    </location>
</feature>
<dbReference type="Proteomes" id="UP001168146">
    <property type="component" value="Unassembled WGS sequence"/>
</dbReference>
<sequence length="438" mass="47908">MANWDSLDGATVNFNSAGEFLDDLLGPMNGGYIARVEEASEESIDVQSTGEDREGDKVVPDKTVLWSDRPSAGSKHQYSESAPRNPATGAVYGQEIQFSLADLDGPRTKRVRAKATFTTQSLSASSATDGSSTPYQFVIENPAASYGSVVVTSSSRSLALAGHDGQMRRLGHFQEIFSRTKTGKQNVRQKGQNVEFDSAPDANVPLPHCYASAVEILTYLPHTTKRPSFGVRLRANGLKDEDVAKIQLHARGQATKQTVKKRHAAIRKQMSKNGKQLFGDRWPFKKGTYSLMSTTNYDLSHCIVQSLSRHTKIQLAAPRLVDLAKDIVNPPSAEDSGYLTQAIRYAVENNDTTLTTVNVTQLAFREHFIMPASALAPNSNWDAEGRDRVIGSMMAEEAEMSEGTEDDDDEDDEDDEDGGDDEVNSDGSGEEMEIEEAE</sequence>
<feature type="region of interest" description="Disordered" evidence="1">
    <location>
        <begin position="392"/>
        <end position="438"/>
    </location>
</feature>
<gene>
    <name evidence="2" type="ORF">LTR82_007320</name>
    <name evidence="3" type="ORF">LTR91_002416</name>
</gene>
<feature type="compositionally biased region" description="Acidic residues" evidence="1">
    <location>
        <begin position="396"/>
        <end position="438"/>
    </location>
</feature>
<dbReference type="AlphaFoldDB" id="A0AAN6L0F6"/>
<keyword evidence="4" id="KW-1185">Reference proteome</keyword>
<evidence type="ECO:0000256" key="1">
    <source>
        <dbReference type="SAM" id="MobiDB-lite"/>
    </source>
</evidence>
<name>A0AAN6L0F6_9PEZI</name>
<dbReference type="EMBL" id="JASUXU010000019">
    <property type="protein sequence ID" value="KAK0321834.1"/>
    <property type="molecule type" value="Genomic_DNA"/>
</dbReference>
<accession>A0AAN6L0F6</accession>
<dbReference type="PROSITE" id="PS50096">
    <property type="entry name" value="IQ"/>
    <property type="match status" value="1"/>
</dbReference>